<feature type="non-terminal residue" evidence="10">
    <location>
        <position position="1"/>
    </location>
</feature>
<dbReference type="InterPro" id="IPR037519">
    <property type="entry name" value="LITAF_fam"/>
</dbReference>
<dbReference type="AlphaFoldDB" id="A0AAV5WP56"/>
<keyword evidence="6" id="KW-0862">Zinc</keyword>
<comment type="caution">
    <text evidence="10">The sequence shown here is derived from an EMBL/GenBank/DDBJ whole genome shotgun (WGS) entry which is preliminary data.</text>
</comment>
<keyword evidence="5" id="KW-0479">Metal-binding</keyword>
<feature type="domain" description="LITAF" evidence="9">
    <location>
        <begin position="7"/>
        <end position="92"/>
    </location>
</feature>
<evidence type="ECO:0000313" key="12">
    <source>
        <dbReference type="Proteomes" id="UP001432322"/>
    </source>
</evidence>
<dbReference type="PROSITE" id="PS51837">
    <property type="entry name" value="LITAF"/>
    <property type="match status" value="1"/>
</dbReference>
<evidence type="ECO:0000259" key="9">
    <source>
        <dbReference type="PROSITE" id="PS51837"/>
    </source>
</evidence>
<name>A0AAV5WP56_9BILA</name>
<dbReference type="SMART" id="SM00714">
    <property type="entry name" value="LITAF"/>
    <property type="match status" value="1"/>
</dbReference>
<feature type="non-terminal residue" evidence="10">
    <location>
        <position position="93"/>
    </location>
</feature>
<evidence type="ECO:0000256" key="4">
    <source>
        <dbReference type="ARBA" id="ARBA00005975"/>
    </source>
</evidence>
<feature type="transmembrane region" description="Helical" evidence="8">
    <location>
        <begin position="47"/>
        <end position="70"/>
    </location>
</feature>
<dbReference type="GO" id="GO:0008270">
    <property type="term" value="F:zinc ion binding"/>
    <property type="evidence" value="ECO:0007669"/>
    <property type="project" value="TreeGrafter"/>
</dbReference>
<reference evidence="10" key="1">
    <citation type="submission" date="2023-10" db="EMBL/GenBank/DDBJ databases">
        <title>Genome assembly of Pristionchus species.</title>
        <authorList>
            <person name="Yoshida K."/>
            <person name="Sommer R.J."/>
        </authorList>
    </citation>
    <scope>NUCLEOTIDE SEQUENCE</scope>
    <source>
        <strain evidence="10">RS5133</strain>
    </source>
</reference>
<proteinExistence type="inferred from homology"/>
<evidence type="ECO:0000313" key="10">
    <source>
        <dbReference type="EMBL" id="GMT33791.1"/>
    </source>
</evidence>
<dbReference type="EMBL" id="BTSY01000006">
    <property type="protein sequence ID" value="GMT33791.1"/>
    <property type="molecule type" value="Genomic_DNA"/>
</dbReference>
<protein>
    <recommendedName>
        <fullName evidence="9">LITAF domain-containing protein</fullName>
    </recommendedName>
</protein>
<accession>A0AAV5WP56</accession>
<comment type="subcellular location">
    <subcellularLocation>
        <location evidence="2">Endosome membrane</location>
        <topology evidence="2">Peripheral membrane protein</topology>
    </subcellularLocation>
    <subcellularLocation>
        <location evidence="1">Late endosome membrane</location>
    </subcellularLocation>
    <subcellularLocation>
        <location evidence="3">Lysosome membrane</location>
        <topology evidence="3">Peripheral membrane protein</topology>
        <orientation evidence="3">Cytoplasmic side</orientation>
    </subcellularLocation>
</comment>
<keyword evidence="8" id="KW-0812">Transmembrane</keyword>
<evidence type="ECO:0000256" key="8">
    <source>
        <dbReference type="SAM" id="Phobius"/>
    </source>
</evidence>
<evidence type="ECO:0000256" key="3">
    <source>
        <dbReference type="ARBA" id="ARBA00004630"/>
    </source>
</evidence>
<dbReference type="GO" id="GO:0005765">
    <property type="term" value="C:lysosomal membrane"/>
    <property type="evidence" value="ECO:0007669"/>
    <property type="project" value="UniProtKB-SubCell"/>
</dbReference>
<evidence type="ECO:0000256" key="7">
    <source>
        <dbReference type="ARBA" id="ARBA00023136"/>
    </source>
</evidence>
<dbReference type="EMBL" id="BTSY01000006">
    <property type="protein sequence ID" value="GMT33792.1"/>
    <property type="molecule type" value="Genomic_DNA"/>
</dbReference>
<evidence type="ECO:0000256" key="6">
    <source>
        <dbReference type="ARBA" id="ARBA00022833"/>
    </source>
</evidence>
<evidence type="ECO:0000256" key="5">
    <source>
        <dbReference type="ARBA" id="ARBA00022723"/>
    </source>
</evidence>
<gene>
    <name evidence="10" type="ORF">PFISCL1PPCAC_25088</name>
    <name evidence="11" type="ORF">PFISCL1PPCAC_25089</name>
</gene>
<dbReference type="Pfam" id="PF10601">
    <property type="entry name" value="zf-LITAF-like"/>
    <property type="match status" value="1"/>
</dbReference>
<dbReference type="GO" id="GO:0031902">
    <property type="term" value="C:late endosome membrane"/>
    <property type="evidence" value="ECO:0007669"/>
    <property type="project" value="UniProtKB-SubCell"/>
</dbReference>
<dbReference type="PANTHER" id="PTHR23292:SF6">
    <property type="entry name" value="FI16602P1-RELATED"/>
    <property type="match status" value="1"/>
</dbReference>
<dbReference type="Proteomes" id="UP001432322">
    <property type="component" value="Unassembled WGS sequence"/>
</dbReference>
<keyword evidence="8" id="KW-1133">Transmembrane helix</keyword>
<dbReference type="InterPro" id="IPR006629">
    <property type="entry name" value="LITAF"/>
</dbReference>
<keyword evidence="7 8" id="KW-0472">Membrane</keyword>
<evidence type="ECO:0000256" key="2">
    <source>
        <dbReference type="ARBA" id="ARBA00004481"/>
    </source>
</evidence>
<comment type="similarity">
    <text evidence="4">Belongs to the CDIP1/LITAF family.</text>
</comment>
<organism evidence="10 12">
    <name type="scientific">Pristionchus fissidentatus</name>
    <dbReference type="NCBI Taxonomy" id="1538716"/>
    <lineage>
        <taxon>Eukaryota</taxon>
        <taxon>Metazoa</taxon>
        <taxon>Ecdysozoa</taxon>
        <taxon>Nematoda</taxon>
        <taxon>Chromadorea</taxon>
        <taxon>Rhabditida</taxon>
        <taxon>Rhabditina</taxon>
        <taxon>Diplogasteromorpha</taxon>
        <taxon>Diplogasteroidea</taxon>
        <taxon>Neodiplogasteridae</taxon>
        <taxon>Pristionchus</taxon>
    </lineage>
</organism>
<keyword evidence="12" id="KW-1185">Reference proteome</keyword>
<evidence type="ECO:0000256" key="1">
    <source>
        <dbReference type="ARBA" id="ARBA00004414"/>
    </source>
</evidence>
<dbReference type="PANTHER" id="PTHR23292">
    <property type="entry name" value="LIPOPOLYSACCHARIDE-INDUCED TUMOR NECROSIS FACTOR-ALPHA FACTOR"/>
    <property type="match status" value="1"/>
</dbReference>
<sequence>GPPVQVQPTVITMPYQPMLFNENPTPLHCPFCSQAVVTEIELKSGRFTWMLFFGMCILGCWCCACCALCAEKAKDVEHSCPNCKRMLGAYRRM</sequence>
<evidence type="ECO:0000313" key="11">
    <source>
        <dbReference type="EMBL" id="GMT33792.1"/>
    </source>
</evidence>